<feature type="domain" description="CusB-like beta-barrel" evidence="3">
    <location>
        <begin position="241"/>
        <end position="311"/>
    </location>
</feature>
<dbReference type="GO" id="GO:0016020">
    <property type="term" value="C:membrane"/>
    <property type="evidence" value="ECO:0007669"/>
    <property type="project" value="InterPro"/>
</dbReference>
<gene>
    <name evidence="4" type="ORF">SAMN03080598_01972</name>
</gene>
<dbReference type="GO" id="GO:0015679">
    <property type="term" value="P:plasma membrane copper ion transport"/>
    <property type="evidence" value="ECO:0007669"/>
    <property type="project" value="TreeGrafter"/>
</dbReference>
<dbReference type="PANTHER" id="PTHR30097:SF4">
    <property type="entry name" value="SLR6042 PROTEIN"/>
    <property type="match status" value="1"/>
</dbReference>
<evidence type="ECO:0000259" key="3">
    <source>
        <dbReference type="Pfam" id="PF25954"/>
    </source>
</evidence>
<evidence type="ECO:0000256" key="2">
    <source>
        <dbReference type="ARBA" id="ARBA00022448"/>
    </source>
</evidence>
<name>A0A1H5WA65_9BACT</name>
<dbReference type="InterPro" id="IPR058792">
    <property type="entry name" value="Beta-barrel_RND_2"/>
</dbReference>
<dbReference type="NCBIfam" id="TIGR01730">
    <property type="entry name" value="RND_mfp"/>
    <property type="match status" value="1"/>
</dbReference>
<dbReference type="InterPro" id="IPR051909">
    <property type="entry name" value="MFP_Cation_Efflux"/>
</dbReference>
<dbReference type="Gene3D" id="2.40.50.100">
    <property type="match status" value="1"/>
</dbReference>
<dbReference type="AlphaFoldDB" id="A0A1H5WA65"/>
<dbReference type="OrthoDB" id="9814657at2"/>
<dbReference type="PROSITE" id="PS51257">
    <property type="entry name" value="PROKAR_LIPOPROTEIN"/>
    <property type="match status" value="1"/>
</dbReference>
<comment type="similarity">
    <text evidence="1">Belongs to the membrane fusion protein (MFP) (TC 8.A.1) family.</text>
</comment>
<evidence type="ECO:0000313" key="5">
    <source>
        <dbReference type="Proteomes" id="UP000236736"/>
    </source>
</evidence>
<reference evidence="5" key="1">
    <citation type="submission" date="2016-10" db="EMBL/GenBank/DDBJ databases">
        <authorList>
            <person name="Varghese N."/>
            <person name="Submissions S."/>
        </authorList>
    </citation>
    <scope>NUCLEOTIDE SEQUENCE [LARGE SCALE GENOMIC DNA]</scope>
    <source>
        <strain evidence="5">DSM 17298</strain>
    </source>
</reference>
<dbReference type="GO" id="GO:0060003">
    <property type="term" value="P:copper ion export"/>
    <property type="evidence" value="ECO:0007669"/>
    <property type="project" value="TreeGrafter"/>
</dbReference>
<keyword evidence="2" id="KW-0813">Transport</keyword>
<evidence type="ECO:0000256" key="1">
    <source>
        <dbReference type="ARBA" id="ARBA00009477"/>
    </source>
</evidence>
<dbReference type="PANTHER" id="PTHR30097">
    <property type="entry name" value="CATION EFFLUX SYSTEM PROTEIN CUSB"/>
    <property type="match status" value="1"/>
</dbReference>
<accession>A0A1H5WA65</accession>
<sequence>MRAILSKYYPFGVLAVIIGIISSCENSKNSDAEGIEVSEAPDGSNEILLTEIQFNTMKMEWGSPVKGAFSTGISVQGTVKVPVEGMQEISAYFGGYVSALELIEGQPVRRGQTLFYLENPDFIRLQQDYLETSSQLTYLKSEFERQKTLASEQISAQKNFLKAEADYLGSLAKSQSLKKQLSLININADELTPETIRSKVPVFSPISGFVAEVFAVPGQFLPVSGKAVSLINKDHLHIELILFEKDAGLIRVGQKVAFSAPDSPSEEIMAQIHVVGQVVNENRQILVHADLQDEKEGANLFPGMFVQAQIQLDPQESWALPEDALVELEGEYFILVQKGKTERGFQLARIKVVPGSKSKGMIEIQPVDGLDETSVVLVRGGFNLL</sequence>
<dbReference type="InterPro" id="IPR006143">
    <property type="entry name" value="RND_pump_MFP"/>
</dbReference>
<dbReference type="Gene3D" id="1.10.287.470">
    <property type="entry name" value="Helix hairpin bin"/>
    <property type="match status" value="1"/>
</dbReference>
<dbReference type="GO" id="GO:0022857">
    <property type="term" value="F:transmembrane transporter activity"/>
    <property type="evidence" value="ECO:0007669"/>
    <property type="project" value="InterPro"/>
</dbReference>
<keyword evidence="5" id="KW-1185">Reference proteome</keyword>
<dbReference type="SUPFAM" id="SSF111369">
    <property type="entry name" value="HlyD-like secretion proteins"/>
    <property type="match status" value="1"/>
</dbReference>
<dbReference type="Gene3D" id="2.40.420.20">
    <property type="match status" value="1"/>
</dbReference>
<dbReference type="GO" id="GO:0030313">
    <property type="term" value="C:cell envelope"/>
    <property type="evidence" value="ECO:0007669"/>
    <property type="project" value="TreeGrafter"/>
</dbReference>
<organism evidence="4 5">
    <name type="scientific">Algoriphagus boritolerans DSM 17298 = JCM 18970</name>
    <dbReference type="NCBI Taxonomy" id="1120964"/>
    <lineage>
        <taxon>Bacteria</taxon>
        <taxon>Pseudomonadati</taxon>
        <taxon>Bacteroidota</taxon>
        <taxon>Cytophagia</taxon>
        <taxon>Cytophagales</taxon>
        <taxon>Cyclobacteriaceae</taxon>
        <taxon>Algoriphagus</taxon>
    </lineage>
</organism>
<dbReference type="Pfam" id="PF25954">
    <property type="entry name" value="Beta-barrel_RND_2"/>
    <property type="match status" value="1"/>
</dbReference>
<dbReference type="Proteomes" id="UP000236736">
    <property type="component" value="Unassembled WGS sequence"/>
</dbReference>
<proteinExistence type="inferred from homology"/>
<dbReference type="EMBL" id="FNVR01000009">
    <property type="protein sequence ID" value="SEF95707.1"/>
    <property type="molecule type" value="Genomic_DNA"/>
</dbReference>
<evidence type="ECO:0000313" key="4">
    <source>
        <dbReference type="EMBL" id="SEF95707.1"/>
    </source>
</evidence>
<dbReference type="RefSeq" id="WP_103924647.1">
    <property type="nucleotide sequence ID" value="NZ_BBFN01000053.1"/>
</dbReference>
<protein>
    <submittedName>
        <fullName evidence="4">Membrane fusion protein, cobalt-zinc-cadmium efflux system</fullName>
    </submittedName>
</protein>
<dbReference type="STRING" id="1120964.GCA_001313265_06943"/>